<proteinExistence type="inferred from homology"/>
<gene>
    <name evidence="5" type="ORF">FRY97_21345</name>
</gene>
<sequence length="345" mass="37397">MKNSFLFIVLLLAVTSCQQQTHTEHSTPVKRAKQNVEVEKVSTYSGLTSFQYSGLVEAKQKTPLSFKTPGTVVEILVDEGQYVKKGQLLAKLDAYNAQNTYELALQKQQQAQDAYDRMKPMHENGTLPEIKWVEVETGLSQATTAAAIAKRRIGDAELYAPKSGVIGNKNIELGVNVLPSAAAFDLLDINTVYVNIPVPENELGKLKKGQSAQINIAAIGETRSGKIHQIGVTANPITHSYPVKIEVNNQGWKLKPGMVCNVRLAGSAKVEGIAISNKALQRNASGQQFVYVVKDSTVTAQAVQTFDLIGNQAIINSLSENDLVVVSGQHKLTEGSVVNIINTVD</sequence>
<evidence type="ECO:0000259" key="3">
    <source>
        <dbReference type="Pfam" id="PF25954"/>
    </source>
</evidence>
<dbReference type="SUPFAM" id="SSF111369">
    <property type="entry name" value="HlyD-like secretion proteins"/>
    <property type="match status" value="1"/>
</dbReference>
<dbReference type="EMBL" id="VOOR01000099">
    <property type="protein sequence ID" value="TXB59410.1"/>
    <property type="molecule type" value="Genomic_DNA"/>
</dbReference>
<dbReference type="RefSeq" id="WP_147169659.1">
    <property type="nucleotide sequence ID" value="NZ_VOOR01000099.1"/>
</dbReference>
<dbReference type="Gene3D" id="2.40.50.100">
    <property type="match status" value="1"/>
</dbReference>
<dbReference type="InterPro" id="IPR058647">
    <property type="entry name" value="BSH_CzcB-like"/>
</dbReference>
<feature type="chain" id="PRO_5022783446" evidence="2">
    <location>
        <begin position="22"/>
        <end position="345"/>
    </location>
</feature>
<comment type="similarity">
    <text evidence="1">Belongs to the membrane fusion protein (MFP) (TC 8.A.1) family.</text>
</comment>
<evidence type="ECO:0000259" key="4">
    <source>
        <dbReference type="Pfam" id="PF25973"/>
    </source>
</evidence>
<dbReference type="Proteomes" id="UP000321580">
    <property type="component" value="Unassembled WGS sequence"/>
</dbReference>
<feature type="domain" description="CusB-like beta-barrel" evidence="3">
    <location>
        <begin position="191"/>
        <end position="267"/>
    </location>
</feature>
<dbReference type="InterPro" id="IPR058792">
    <property type="entry name" value="Beta-barrel_RND_2"/>
</dbReference>
<dbReference type="Pfam" id="PF25954">
    <property type="entry name" value="Beta-barrel_RND_2"/>
    <property type="match status" value="1"/>
</dbReference>
<dbReference type="OrthoDB" id="9798190at2"/>
<dbReference type="PROSITE" id="PS51257">
    <property type="entry name" value="PROKAR_LIPOPROTEIN"/>
    <property type="match status" value="1"/>
</dbReference>
<dbReference type="Pfam" id="PF25973">
    <property type="entry name" value="BSH_CzcB"/>
    <property type="match status" value="1"/>
</dbReference>
<evidence type="ECO:0000256" key="2">
    <source>
        <dbReference type="SAM" id="SignalP"/>
    </source>
</evidence>
<feature type="domain" description="CzcB-like barrel-sandwich hybrid" evidence="4">
    <location>
        <begin position="67"/>
        <end position="186"/>
    </location>
</feature>
<dbReference type="GO" id="GO:1990281">
    <property type="term" value="C:efflux pump complex"/>
    <property type="evidence" value="ECO:0007669"/>
    <property type="project" value="TreeGrafter"/>
</dbReference>
<keyword evidence="2" id="KW-0732">Signal</keyword>
<dbReference type="NCBIfam" id="TIGR01730">
    <property type="entry name" value="RND_mfp"/>
    <property type="match status" value="1"/>
</dbReference>
<protein>
    <submittedName>
        <fullName evidence="5">Efflux RND transporter periplasmic adaptor subunit</fullName>
    </submittedName>
</protein>
<evidence type="ECO:0000313" key="6">
    <source>
        <dbReference type="Proteomes" id="UP000321580"/>
    </source>
</evidence>
<dbReference type="PANTHER" id="PTHR30469">
    <property type="entry name" value="MULTIDRUG RESISTANCE PROTEIN MDTA"/>
    <property type="match status" value="1"/>
</dbReference>
<keyword evidence="6" id="KW-1185">Reference proteome</keyword>
<organism evidence="5 6">
    <name type="scientific">Phaeodactylibacter luteus</name>
    <dbReference type="NCBI Taxonomy" id="1564516"/>
    <lineage>
        <taxon>Bacteria</taxon>
        <taxon>Pseudomonadati</taxon>
        <taxon>Bacteroidota</taxon>
        <taxon>Saprospiria</taxon>
        <taxon>Saprospirales</taxon>
        <taxon>Haliscomenobacteraceae</taxon>
        <taxon>Phaeodactylibacter</taxon>
    </lineage>
</organism>
<evidence type="ECO:0000313" key="5">
    <source>
        <dbReference type="EMBL" id="TXB59410.1"/>
    </source>
</evidence>
<comment type="caution">
    <text evidence="5">The sequence shown here is derived from an EMBL/GenBank/DDBJ whole genome shotgun (WGS) entry which is preliminary data.</text>
</comment>
<accession>A0A5C6RGF6</accession>
<dbReference type="PANTHER" id="PTHR30469:SF15">
    <property type="entry name" value="HLYD FAMILY OF SECRETION PROTEINS"/>
    <property type="match status" value="1"/>
</dbReference>
<dbReference type="AlphaFoldDB" id="A0A5C6RGF6"/>
<evidence type="ECO:0000256" key="1">
    <source>
        <dbReference type="ARBA" id="ARBA00009477"/>
    </source>
</evidence>
<dbReference type="GO" id="GO:0015562">
    <property type="term" value="F:efflux transmembrane transporter activity"/>
    <property type="evidence" value="ECO:0007669"/>
    <property type="project" value="TreeGrafter"/>
</dbReference>
<name>A0A5C6RGF6_9BACT</name>
<feature type="signal peptide" evidence="2">
    <location>
        <begin position="1"/>
        <end position="21"/>
    </location>
</feature>
<dbReference type="Gene3D" id="2.40.420.20">
    <property type="match status" value="1"/>
</dbReference>
<dbReference type="InterPro" id="IPR006143">
    <property type="entry name" value="RND_pump_MFP"/>
</dbReference>
<reference evidence="5 6" key="1">
    <citation type="submission" date="2019-08" db="EMBL/GenBank/DDBJ databases">
        <title>Genome of Phaeodactylibacter luteus.</title>
        <authorList>
            <person name="Bowman J.P."/>
        </authorList>
    </citation>
    <scope>NUCLEOTIDE SEQUENCE [LARGE SCALE GENOMIC DNA]</scope>
    <source>
        <strain evidence="5 6">KCTC 42180</strain>
    </source>
</reference>
<dbReference type="Gene3D" id="2.40.30.170">
    <property type="match status" value="1"/>
</dbReference>